<sequence>MQKILFNNRSAWIAFGLLAGVVISYIVPQQKAEAITTDRDSKFALATTKVNFETGIEGIFVLDFLTGQIKGSILDTKAGKFNHAYFRNVAVDFNIDPKAKPHYAIVSGKAPLRNLNGVSMAQSVIYVAELTSGKVLCYAYPYGTSRNKVAPVELVLLDGFQFREAIGN</sequence>
<dbReference type="AlphaFoldDB" id="A0A3B1E915"/>
<gene>
    <name evidence="1" type="ORF">MNBD_PLANCTO02-1419</name>
</gene>
<evidence type="ECO:0000313" key="1">
    <source>
        <dbReference type="EMBL" id="VAX42467.1"/>
    </source>
</evidence>
<dbReference type="EMBL" id="UOGL01000658">
    <property type="protein sequence ID" value="VAX42467.1"/>
    <property type="molecule type" value="Genomic_DNA"/>
</dbReference>
<organism evidence="1">
    <name type="scientific">hydrothermal vent metagenome</name>
    <dbReference type="NCBI Taxonomy" id="652676"/>
    <lineage>
        <taxon>unclassified sequences</taxon>
        <taxon>metagenomes</taxon>
        <taxon>ecological metagenomes</taxon>
    </lineage>
</organism>
<accession>A0A3B1E915</accession>
<name>A0A3B1E915_9ZZZZ</name>
<protein>
    <submittedName>
        <fullName evidence="1">Uncharacterized protein</fullName>
    </submittedName>
</protein>
<reference evidence="1" key="1">
    <citation type="submission" date="2018-06" db="EMBL/GenBank/DDBJ databases">
        <authorList>
            <person name="Zhirakovskaya E."/>
        </authorList>
    </citation>
    <scope>NUCLEOTIDE SEQUENCE</scope>
</reference>
<proteinExistence type="predicted"/>